<evidence type="ECO:0000259" key="1">
    <source>
        <dbReference type="PROSITE" id="PS51029"/>
    </source>
</evidence>
<dbReference type="InterPro" id="IPR039353">
    <property type="entry name" value="TF_Adf1"/>
</dbReference>
<dbReference type="EMBL" id="FZQP02000104">
    <property type="protein sequence ID" value="VVC87342.1"/>
    <property type="molecule type" value="Genomic_DNA"/>
</dbReference>
<name>A0A5E4PQL4_9NEOP</name>
<evidence type="ECO:0000313" key="2">
    <source>
        <dbReference type="EMBL" id="VVC87342.1"/>
    </source>
</evidence>
<accession>A0A5E4PQL4</accession>
<dbReference type="GO" id="GO:0005667">
    <property type="term" value="C:transcription regulator complex"/>
    <property type="evidence" value="ECO:0007669"/>
    <property type="project" value="TreeGrafter"/>
</dbReference>
<dbReference type="OrthoDB" id="6081971at2759"/>
<dbReference type="PANTHER" id="PTHR12243:SF67">
    <property type="entry name" value="COREPRESSOR OF PANGOLIN, ISOFORM A-RELATED"/>
    <property type="match status" value="1"/>
</dbReference>
<gene>
    <name evidence="2" type="ORF">LSINAPIS_LOCUS973</name>
</gene>
<dbReference type="PANTHER" id="PTHR12243">
    <property type="entry name" value="MADF DOMAIN TRANSCRIPTION FACTOR"/>
    <property type="match status" value="1"/>
</dbReference>
<proteinExistence type="predicted"/>
<dbReference type="PROSITE" id="PS51029">
    <property type="entry name" value="MADF"/>
    <property type="match status" value="1"/>
</dbReference>
<dbReference type="GO" id="GO:0006357">
    <property type="term" value="P:regulation of transcription by RNA polymerase II"/>
    <property type="evidence" value="ECO:0007669"/>
    <property type="project" value="TreeGrafter"/>
</dbReference>
<sequence>MNSFNESLIEAVRERPFLYDSRHSDYKNPHRKAAAWTEIMCEIGGDSDEAIKERWKNLRDTYVKHKKSVNNPNIKCANNLKNWIWASQMEFLDDYLNIRTAETDPLLQEVTRRKKRKIRENRHESTVKTIEFTSFKSPKKTSTEELDKIDYLFLNYADTFKRLPVRRQAVIKLELAKLFTEAELASLDDEEALSKSSISIVSFDNDTKNGG</sequence>
<dbReference type="InterPro" id="IPR006578">
    <property type="entry name" value="MADF-dom"/>
</dbReference>
<keyword evidence="3" id="KW-1185">Reference proteome</keyword>
<dbReference type="Pfam" id="PF10545">
    <property type="entry name" value="MADF_DNA_bdg"/>
    <property type="match status" value="1"/>
</dbReference>
<reference evidence="2 3" key="1">
    <citation type="submission" date="2017-07" db="EMBL/GenBank/DDBJ databases">
        <authorList>
            <person name="Talla V."/>
            <person name="Backstrom N."/>
        </authorList>
    </citation>
    <scope>NUCLEOTIDE SEQUENCE [LARGE SCALE GENOMIC DNA]</scope>
</reference>
<dbReference type="GO" id="GO:0005634">
    <property type="term" value="C:nucleus"/>
    <property type="evidence" value="ECO:0007669"/>
    <property type="project" value="TreeGrafter"/>
</dbReference>
<evidence type="ECO:0000313" key="3">
    <source>
        <dbReference type="Proteomes" id="UP000324832"/>
    </source>
</evidence>
<dbReference type="AlphaFoldDB" id="A0A5E4PQL4"/>
<dbReference type="Proteomes" id="UP000324832">
    <property type="component" value="Unassembled WGS sequence"/>
</dbReference>
<feature type="domain" description="MADF" evidence="1">
    <location>
        <begin position="7"/>
        <end position="97"/>
    </location>
</feature>
<dbReference type="SMART" id="SM00595">
    <property type="entry name" value="MADF"/>
    <property type="match status" value="1"/>
</dbReference>
<protein>
    <recommendedName>
        <fullName evidence="1">MADF domain-containing protein</fullName>
    </recommendedName>
</protein>
<organism evidence="2 3">
    <name type="scientific">Leptidea sinapis</name>
    <dbReference type="NCBI Taxonomy" id="189913"/>
    <lineage>
        <taxon>Eukaryota</taxon>
        <taxon>Metazoa</taxon>
        <taxon>Ecdysozoa</taxon>
        <taxon>Arthropoda</taxon>
        <taxon>Hexapoda</taxon>
        <taxon>Insecta</taxon>
        <taxon>Pterygota</taxon>
        <taxon>Neoptera</taxon>
        <taxon>Endopterygota</taxon>
        <taxon>Lepidoptera</taxon>
        <taxon>Glossata</taxon>
        <taxon>Ditrysia</taxon>
        <taxon>Papilionoidea</taxon>
        <taxon>Pieridae</taxon>
        <taxon>Dismorphiinae</taxon>
        <taxon>Leptidea</taxon>
    </lineage>
</organism>